<evidence type="ECO:0000259" key="2">
    <source>
        <dbReference type="Pfam" id="PF18121"/>
    </source>
</evidence>
<dbReference type="GO" id="GO:0006367">
    <property type="term" value="P:transcription initiation at RNA polymerase II promoter"/>
    <property type="evidence" value="ECO:0007669"/>
    <property type="project" value="InterPro"/>
</dbReference>
<dbReference type="AlphaFoldDB" id="A0A9N8DWU5"/>
<dbReference type="InterPro" id="IPR016656">
    <property type="entry name" value="TFIIE-bsu"/>
</dbReference>
<sequence>MSNAYAFDFLRTEHTLDAEGQPKEEDVPTAAATTVATQALLLNNDEEHLRIMAAKVAHKPDLEKQFDVIHFLQAHRSAGCLAPDVIYKATGIDLEETDQAVAQMLQRNPKIRVENVPDPENPSVQLATYAYQAKYNNVRDVKTLLAQINRCKNGVPMKDLEDAYEGVQADLQMLITAGDVLAIANSEDKDKILFPRGDAFLVELDGIVALKETAANSDKQVYIVHTDVDPCKQIRRGEAINVGGQWFRVSSAVKEGALSDQPVRAQAPLSVVSLLELSKRNEQDGYIRPFSKSLIPLDAPLKPSSISSLKSSKNARDKLHKLAHNTNGARSGMSTAAQLLSSNAHASNPTVLAQSFAMAATATNAATPGSHVRKRPTNNTHSKSMNGANDFDGNNTVDNKSKRRQAVEAQQAAASDPALSLYSHARRHGCTKDVRDMYLAMKNIPESDAELQALLVKHQLLEPGEQMRRPRLAKRANVDNDGKPKKRRYYERKNQRMTNTHLEGTEIGAVLRRAQELQQQGKSVGDGGM</sequence>
<keyword evidence="4" id="KW-1185">Reference proteome</keyword>
<evidence type="ECO:0000313" key="3">
    <source>
        <dbReference type="EMBL" id="CAB9508619.1"/>
    </source>
</evidence>
<feature type="compositionally biased region" description="Polar residues" evidence="1">
    <location>
        <begin position="377"/>
        <end position="398"/>
    </location>
</feature>
<dbReference type="GO" id="GO:0001097">
    <property type="term" value="F:TFIIH-class transcription factor complex binding"/>
    <property type="evidence" value="ECO:0007669"/>
    <property type="project" value="TreeGrafter"/>
</dbReference>
<gene>
    <name evidence="3" type="ORF">SEMRO_354_G124730.1</name>
</gene>
<dbReference type="PANTHER" id="PTHR12716">
    <property type="entry name" value="TRANSCRIPTION INITIATION FACTOR IIE, BETA SUBUNIT"/>
    <property type="match status" value="1"/>
</dbReference>
<dbReference type="Pfam" id="PF18121">
    <property type="entry name" value="TFA2_Winged_2"/>
    <property type="match status" value="1"/>
</dbReference>
<dbReference type="EMBL" id="CAICTM010000353">
    <property type="protein sequence ID" value="CAB9508619.1"/>
    <property type="molecule type" value="Genomic_DNA"/>
</dbReference>
<dbReference type="PANTHER" id="PTHR12716:SF8">
    <property type="entry name" value="TRANSCRIPTION INITIATION FACTOR IIE SUBUNIT BETA"/>
    <property type="match status" value="1"/>
</dbReference>
<comment type="caution">
    <text evidence="3">The sequence shown here is derived from an EMBL/GenBank/DDBJ whole genome shotgun (WGS) entry which is preliminary data.</text>
</comment>
<organism evidence="3 4">
    <name type="scientific">Seminavis robusta</name>
    <dbReference type="NCBI Taxonomy" id="568900"/>
    <lineage>
        <taxon>Eukaryota</taxon>
        <taxon>Sar</taxon>
        <taxon>Stramenopiles</taxon>
        <taxon>Ochrophyta</taxon>
        <taxon>Bacillariophyta</taxon>
        <taxon>Bacillariophyceae</taxon>
        <taxon>Bacillariophycidae</taxon>
        <taxon>Naviculales</taxon>
        <taxon>Naviculaceae</taxon>
        <taxon>Seminavis</taxon>
    </lineage>
</organism>
<dbReference type="GO" id="GO:0005673">
    <property type="term" value="C:transcription factor TFIIE complex"/>
    <property type="evidence" value="ECO:0007669"/>
    <property type="project" value="InterPro"/>
</dbReference>
<dbReference type="Proteomes" id="UP001153069">
    <property type="component" value="Unassembled WGS sequence"/>
</dbReference>
<name>A0A9N8DWU5_9STRA</name>
<dbReference type="OrthoDB" id="40162at2759"/>
<evidence type="ECO:0000313" key="4">
    <source>
        <dbReference type="Proteomes" id="UP001153069"/>
    </source>
</evidence>
<proteinExistence type="predicted"/>
<reference evidence="3" key="1">
    <citation type="submission" date="2020-06" db="EMBL/GenBank/DDBJ databases">
        <authorList>
            <consortium name="Plant Systems Biology data submission"/>
        </authorList>
    </citation>
    <scope>NUCLEOTIDE SEQUENCE</scope>
    <source>
        <strain evidence="3">D6</strain>
    </source>
</reference>
<protein>
    <recommendedName>
        <fullName evidence="2">TFA2 Winged helix domain-containing protein</fullName>
    </recommendedName>
</protein>
<feature type="domain" description="TFA2 Winged helix" evidence="2">
    <location>
        <begin position="140"/>
        <end position="195"/>
    </location>
</feature>
<accession>A0A9N8DWU5</accession>
<feature type="region of interest" description="Disordered" evidence="1">
    <location>
        <begin position="364"/>
        <end position="416"/>
    </location>
</feature>
<dbReference type="InterPro" id="IPR040501">
    <property type="entry name" value="TFA2_Winged_2"/>
</dbReference>
<evidence type="ECO:0000256" key="1">
    <source>
        <dbReference type="SAM" id="MobiDB-lite"/>
    </source>
</evidence>